<dbReference type="PROSITE" id="PS51194">
    <property type="entry name" value="HELICASE_CTER"/>
    <property type="match status" value="1"/>
</dbReference>
<feature type="non-terminal residue" evidence="8">
    <location>
        <position position="1"/>
    </location>
</feature>
<feature type="non-terminal residue" evidence="8">
    <location>
        <position position="365"/>
    </location>
</feature>
<dbReference type="Gene3D" id="1.20.1500.20">
    <property type="match status" value="1"/>
</dbReference>
<feature type="coiled-coil region" evidence="5">
    <location>
        <begin position="244"/>
        <end position="278"/>
    </location>
</feature>
<dbReference type="Pfam" id="PF21408">
    <property type="entry name" value="MTR4-like_stalk"/>
    <property type="match status" value="1"/>
</dbReference>
<comment type="caution">
    <text evidence="8">The sequence shown here is derived from an EMBL/GenBank/DDBJ whole genome shotgun (WGS) entry which is preliminary data.</text>
</comment>
<evidence type="ECO:0000259" key="7">
    <source>
        <dbReference type="PROSITE" id="PS51194"/>
    </source>
</evidence>
<gene>
    <name evidence="8" type="ORF">Agub_g8683</name>
</gene>
<dbReference type="Gene3D" id="3.40.50.300">
    <property type="entry name" value="P-loop containing nucleotide triphosphate hydrolases"/>
    <property type="match status" value="1"/>
</dbReference>
<accession>A0AAD3HNN3</accession>
<dbReference type="Gene3D" id="2.40.30.300">
    <property type="match status" value="1"/>
</dbReference>
<dbReference type="GO" id="GO:0000460">
    <property type="term" value="P:maturation of 5.8S rRNA"/>
    <property type="evidence" value="ECO:0007669"/>
    <property type="project" value="TreeGrafter"/>
</dbReference>
<dbReference type="Pfam" id="PF00271">
    <property type="entry name" value="Helicase_C"/>
    <property type="match status" value="1"/>
</dbReference>
<evidence type="ECO:0000313" key="8">
    <source>
        <dbReference type="EMBL" id="GFR47000.1"/>
    </source>
</evidence>
<evidence type="ECO:0000256" key="2">
    <source>
        <dbReference type="ARBA" id="ARBA00022801"/>
    </source>
</evidence>
<dbReference type="EMBL" id="BMAR01000016">
    <property type="protein sequence ID" value="GFR47000.1"/>
    <property type="molecule type" value="Genomic_DNA"/>
</dbReference>
<dbReference type="CDD" id="cd18795">
    <property type="entry name" value="SF2_C_Ski2"/>
    <property type="match status" value="1"/>
</dbReference>
<reference evidence="8 9" key="1">
    <citation type="journal article" date="2021" name="Sci. Rep.">
        <title>Genome sequencing of the multicellular alga Astrephomene provides insights into convergent evolution of germ-soma differentiation.</title>
        <authorList>
            <person name="Yamashita S."/>
            <person name="Yamamoto K."/>
            <person name="Matsuzaki R."/>
            <person name="Suzuki S."/>
            <person name="Yamaguchi H."/>
            <person name="Hirooka S."/>
            <person name="Minakuchi Y."/>
            <person name="Miyagishima S."/>
            <person name="Kawachi M."/>
            <person name="Toyoda A."/>
            <person name="Nozaki H."/>
        </authorList>
    </citation>
    <scope>NUCLEOTIDE SEQUENCE [LARGE SCALE GENOMIC DNA]</scope>
    <source>
        <strain evidence="8 9">NIES-4017</strain>
    </source>
</reference>
<evidence type="ECO:0000313" key="9">
    <source>
        <dbReference type="Proteomes" id="UP001054857"/>
    </source>
</evidence>
<dbReference type="InterPro" id="IPR001650">
    <property type="entry name" value="Helicase_C-like"/>
</dbReference>
<sequence>QGDMREQVAGILAAIKLQKWEPVIFFSFARRDCESYANALLQRKETPREQQSDAPETFDFNSAQEKLQVEEIYSNALTCLSEADRQLKPISRMLPLLRRGIGVHHSGLLPILKELIEILFQEGLLKVLFTTETFAMGLNMPARCVVFTAMRKWDGSENRWVSSGEYIQMSGRAGRRGMDDRGMVVMMLDSQLDEDTCRGIMQGKPSPLLSSFKLTYYTMLNMLRRLEGSDTGTMEHVIRNSFQQFQQESQMPKLEAELKELEAQMAALGREGEEAMAAYARLRADIASAAGQLQALLTRPAHCLPFLRAGRLVRVSSGGVDWGTGVVVSVSRRPDAPPPPPAGSEQEDDRESYLVDCILSLDASS</sequence>
<protein>
    <recommendedName>
        <fullName evidence="7">Helicase C-terminal domain-containing protein</fullName>
    </recommendedName>
</protein>
<dbReference type="Proteomes" id="UP001054857">
    <property type="component" value="Unassembled WGS sequence"/>
</dbReference>
<keyword evidence="4" id="KW-0067">ATP-binding</keyword>
<dbReference type="GO" id="GO:0016787">
    <property type="term" value="F:hydrolase activity"/>
    <property type="evidence" value="ECO:0007669"/>
    <property type="project" value="UniProtKB-KW"/>
</dbReference>
<dbReference type="GO" id="GO:0005524">
    <property type="term" value="F:ATP binding"/>
    <property type="evidence" value="ECO:0007669"/>
    <property type="project" value="UniProtKB-KW"/>
</dbReference>
<dbReference type="PANTHER" id="PTHR12131:SF7">
    <property type="entry name" value="EXOSOME RNA HELICASE MTR4"/>
    <property type="match status" value="1"/>
</dbReference>
<keyword evidence="9" id="KW-1185">Reference proteome</keyword>
<keyword evidence="2" id="KW-0378">Hydrolase</keyword>
<dbReference type="AlphaFoldDB" id="A0AAD3HNN3"/>
<keyword evidence="1" id="KW-0547">Nucleotide-binding</keyword>
<dbReference type="InterPro" id="IPR050699">
    <property type="entry name" value="RNA-DNA_Helicase"/>
</dbReference>
<dbReference type="SMART" id="SM00490">
    <property type="entry name" value="HELICc"/>
    <property type="match status" value="1"/>
</dbReference>
<proteinExistence type="predicted"/>
<feature type="region of interest" description="Disordered" evidence="6">
    <location>
        <begin position="330"/>
        <end position="350"/>
    </location>
</feature>
<keyword evidence="3" id="KW-0347">Helicase</keyword>
<organism evidence="8 9">
    <name type="scientific">Astrephomene gubernaculifera</name>
    <dbReference type="NCBI Taxonomy" id="47775"/>
    <lineage>
        <taxon>Eukaryota</taxon>
        <taxon>Viridiplantae</taxon>
        <taxon>Chlorophyta</taxon>
        <taxon>core chlorophytes</taxon>
        <taxon>Chlorophyceae</taxon>
        <taxon>CS clade</taxon>
        <taxon>Chlamydomonadales</taxon>
        <taxon>Astrephomenaceae</taxon>
        <taxon>Astrephomene</taxon>
    </lineage>
</organism>
<dbReference type="InterPro" id="IPR025696">
    <property type="entry name" value="Beta-barrel_MTR4"/>
</dbReference>
<dbReference type="GO" id="GO:0004386">
    <property type="term" value="F:helicase activity"/>
    <property type="evidence" value="ECO:0007669"/>
    <property type="project" value="UniProtKB-KW"/>
</dbReference>
<name>A0AAD3HNN3_9CHLO</name>
<feature type="domain" description="Helicase C-terminal" evidence="7">
    <location>
        <begin position="68"/>
        <end position="223"/>
    </location>
</feature>
<evidence type="ECO:0000256" key="4">
    <source>
        <dbReference type="ARBA" id="ARBA00022840"/>
    </source>
</evidence>
<keyword evidence="5" id="KW-0175">Coiled coil</keyword>
<evidence type="ECO:0000256" key="6">
    <source>
        <dbReference type="SAM" id="MobiDB-lite"/>
    </source>
</evidence>
<dbReference type="GO" id="GO:0005634">
    <property type="term" value="C:nucleus"/>
    <property type="evidence" value="ECO:0007669"/>
    <property type="project" value="TreeGrafter"/>
</dbReference>
<dbReference type="SUPFAM" id="SSF52540">
    <property type="entry name" value="P-loop containing nucleoside triphosphate hydrolases"/>
    <property type="match status" value="1"/>
</dbReference>
<dbReference type="InterPro" id="IPR048392">
    <property type="entry name" value="MTR4-like_stalk"/>
</dbReference>
<dbReference type="Pfam" id="PF13234">
    <property type="entry name" value="MTR4_beta-barrel"/>
    <property type="match status" value="1"/>
</dbReference>
<evidence type="ECO:0000256" key="5">
    <source>
        <dbReference type="SAM" id="Coils"/>
    </source>
</evidence>
<dbReference type="InterPro" id="IPR027417">
    <property type="entry name" value="P-loop_NTPase"/>
</dbReference>
<evidence type="ECO:0000256" key="3">
    <source>
        <dbReference type="ARBA" id="ARBA00022806"/>
    </source>
</evidence>
<evidence type="ECO:0000256" key="1">
    <source>
        <dbReference type="ARBA" id="ARBA00022741"/>
    </source>
</evidence>
<dbReference type="PANTHER" id="PTHR12131">
    <property type="entry name" value="ATP-DEPENDENT RNA AND DNA HELICASE"/>
    <property type="match status" value="1"/>
</dbReference>